<dbReference type="AlphaFoldDB" id="A0A7Y7RMZ6"/>
<evidence type="ECO:0000313" key="3">
    <source>
        <dbReference type="EMBL" id="NVZ55075.1"/>
    </source>
</evidence>
<feature type="compositionally biased region" description="Polar residues" evidence="1">
    <location>
        <begin position="1"/>
        <end position="20"/>
    </location>
</feature>
<feature type="region of interest" description="Disordered" evidence="1">
    <location>
        <begin position="156"/>
        <end position="194"/>
    </location>
</feature>
<organism evidence="3 4">
    <name type="scientific">Pseudomonas edaphica</name>
    <dbReference type="NCBI Taxonomy" id="2006980"/>
    <lineage>
        <taxon>Bacteria</taxon>
        <taxon>Pseudomonadati</taxon>
        <taxon>Pseudomonadota</taxon>
        <taxon>Gammaproteobacteria</taxon>
        <taxon>Pseudomonadales</taxon>
        <taxon>Pseudomonadaceae</taxon>
        <taxon>Pseudomonas</taxon>
    </lineage>
</organism>
<evidence type="ECO:0000256" key="1">
    <source>
        <dbReference type="SAM" id="MobiDB-lite"/>
    </source>
</evidence>
<gene>
    <name evidence="3" type="ORF">HX797_02290</name>
</gene>
<protein>
    <recommendedName>
        <fullName evidence="2">Dermonecrotic toxin N-terminal domain-containing protein</fullName>
    </recommendedName>
</protein>
<dbReference type="Pfam" id="PF20178">
    <property type="entry name" value="ToxA_N"/>
    <property type="match status" value="1"/>
</dbReference>
<evidence type="ECO:0000259" key="2">
    <source>
        <dbReference type="Pfam" id="PF20178"/>
    </source>
</evidence>
<feature type="region of interest" description="Disordered" evidence="1">
    <location>
        <begin position="1"/>
        <end position="44"/>
    </location>
</feature>
<accession>A0A7Y7RMZ6</accession>
<dbReference type="InterPro" id="IPR046673">
    <property type="entry name" value="ToxA_N"/>
</dbReference>
<feature type="domain" description="Dermonecrotic toxin N-terminal" evidence="2">
    <location>
        <begin position="96"/>
        <end position="391"/>
    </location>
</feature>
<dbReference type="RefSeq" id="WP_177032517.1">
    <property type="nucleotide sequence ID" value="NZ_JACAOZ010000003.1"/>
</dbReference>
<dbReference type="EMBL" id="JACAOZ010000003">
    <property type="protein sequence ID" value="NVZ55075.1"/>
    <property type="molecule type" value="Genomic_DNA"/>
</dbReference>
<proteinExistence type="predicted"/>
<sequence length="572" mass="63351">MTSITATVSQGTVSASTNVPNGVPTYPTPRQAHNKPPLPELNWDRPELKWGEQTVRPEQPAVQHDSWPASYFSEPLKRNNALDRYAADKYKPFMSATQHTSEHVAAQIKQKWGIDVDPEKTFLVTFAYDKNTTPHKAVITQKISLADAACLNIQHTPRPKGMTGKQEAPKGQPTEPFDIQPNSRHTEKPNWDGTFPRPLVGNFNTYYHGIVTEPSPDAPTTYGAGQHVQIPPADFKKMVWDHAYKKPYDQYLNFKWSPETRESYTALAKISYLNAAHAQHHERSLDEEGRKIAMSLVGVPANQTYLDAGLETLVKPHTPDASLETKFLSFNGFHSTDIFYTRDVNTQKTLLYIPGNSSPIHSFDSPQAMNKWLATQLIDEDKAAAFKKHFSPKDASSSLFKKGFDARLELIRQHIKEPGAVDFLERQGFWEEGGVFDGKNITGDPFSEVQERTEKSMKASTNQEFVLNTDHNKQTILKAKKWLDGALLLATPIGLALPPVGILLTALSVGSGLLEVGVGIHDNANDRANADDRITFGVFNALKPILTAGAGKASEPITGPIKTVLKATILAK</sequence>
<evidence type="ECO:0000313" key="4">
    <source>
        <dbReference type="Proteomes" id="UP000560470"/>
    </source>
</evidence>
<comment type="caution">
    <text evidence="3">The sequence shown here is derived from an EMBL/GenBank/DDBJ whole genome shotgun (WGS) entry which is preliminary data.</text>
</comment>
<dbReference type="Proteomes" id="UP000560470">
    <property type="component" value="Unassembled WGS sequence"/>
</dbReference>
<reference evidence="3 4" key="1">
    <citation type="submission" date="2020-04" db="EMBL/GenBank/DDBJ databases">
        <title>Molecular characterization of pseudomonads from Agaricus bisporus reveal novel blotch 2 pathogens in Western Europe.</title>
        <authorList>
            <person name="Taparia T."/>
            <person name="Krijger M."/>
            <person name="Haynes E."/>
            <person name="Elpinstone J.G."/>
            <person name="Noble R."/>
            <person name="Van Der Wolf J."/>
        </authorList>
    </citation>
    <scope>NUCLEOTIDE SEQUENCE [LARGE SCALE GENOMIC DNA]</scope>
    <source>
        <strain evidence="3 4">B7002</strain>
    </source>
</reference>
<name>A0A7Y7RMZ6_9PSED</name>